<name>A0ABN9XPS3_9DINO</name>
<keyword evidence="1" id="KW-0812">Transmembrane</keyword>
<proteinExistence type="predicted"/>
<comment type="caution">
    <text evidence="2">The sequence shown here is derived from an EMBL/GenBank/DDBJ whole genome shotgun (WGS) entry which is preliminary data.</text>
</comment>
<feature type="transmembrane region" description="Helical" evidence="1">
    <location>
        <begin position="66"/>
        <end position="84"/>
    </location>
</feature>
<reference evidence="2" key="1">
    <citation type="submission" date="2023-10" db="EMBL/GenBank/DDBJ databases">
        <authorList>
            <person name="Chen Y."/>
            <person name="Shah S."/>
            <person name="Dougan E. K."/>
            <person name="Thang M."/>
            <person name="Chan C."/>
        </authorList>
    </citation>
    <scope>NUCLEOTIDE SEQUENCE [LARGE SCALE GENOMIC DNA]</scope>
</reference>
<dbReference type="InterPro" id="IPR021836">
    <property type="entry name" value="DUF3429"/>
</dbReference>
<evidence type="ECO:0000313" key="3">
    <source>
        <dbReference type="Proteomes" id="UP001189429"/>
    </source>
</evidence>
<feature type="transmembrane region" description="Helical" evidence="1">
    <location>
        <begin position="96"/>
        <end position="115"/>
    </location>
</feature>
<gene>
    <name evidence="2" type="ORF">PCOR1329_LOCUS78615</name>
</gene>
<feature type="non-terminal residue" evidence="2">
    <location>
        <position position="1"/>
    </location>
</feature>
<feature type="transmembrane region" description="Helical" evidence="1">
    <location>
        <begin position="26"/>
        <end position="46"/>
    </location>
</feature>
<keyword evidence="1" id="KW-0472">Membrane</keyword>
<keyword evidence="3" id="KW-1185">Reference proteome</keyword>
<organism evidence="2 3">
    <name type="scientific">Prorocentrum cordatum</name>
    <dbReference type="NCBI Taxonomy" id="2364126"/>
    <lineage>
        <taxon>Eukaryota</taxon>
        <taxon>Sar</taxon>
        <taxon>Alveolata</taxon>
        <taxon>Dinophyceae</taxon>
        <taxon>Prorocentrales</taxon>
        <taxon>Prorocentraceae</taxon>
        <taxon>Prorocentrum</taxon>
    </lineage>
</organism>
<sequence>GEPRARGVVPAGVGARRRSPPASLRALAAVLLAPLAGGAVAVHALAGDDEAEAEYSRVALSWTLHYAGAVLSFAGAAHWGLQLAEFGVPRKSDYMALYYLSRFSGPVVFVLFGWLGSVLSTASPQEGSMWLLCGWVGLLSSDFLVWKYEMAPPWWLRCTRRALEERPEEMPKRSRAPLRHVCVVSTRRRPRLGRSRLTVASRLGSADIEWSALSEC</sequence>
<dbReference type="Pfam" id="PF11911">
    <property type="entry name" value="DUF3429"/>
    <property type="match status" value="1"/>
</dbReference>
<accession>A0ABN9XPS3</accession>
<evidence type="ECO:0000313" key="2">
    <source>
        <dbReference type="EMBL" id="CAK0901764.1"/>
    </source>
</evidence>
<dbReference type="Proteomes" id="UP001189429">
    <property type="component" value="Unassembled WGS sequence"/>
</dbReference>
<feature type="non-terminal residue" evidence="2">
    <location>
        <position position="216"/>
    </location>
</feature>
<evidence type="ECO:0000256" key="1">
    <source>
        <dbReference type="SAM" id="Phobius"/>
    </source>
</evidence>
<protein>
    <submittedName>
        <fullName evidence="2">Uncharacterized protein</fullName>
    </submittedName>
</protein>
<keyword evidence="1" id="KW-1133">Transmembrane helix</keyword>
<dbReference type="EMBL" id="CAUYUJ010020977">
    <property type="protein sequence ID" value="CAK0901764.1"/>
    <property type="molecule type" value="Genomic_DNA"/>
</dbReference>